<feature type="domain" description="PH" evidence="6">
    <location>
        <begin position="98"/>
        <end position="208"/>
    </location>
</feature>
<dbReference type="GO" id="GO:0046488">
    <property type="term" value="P:phosphatidylinositol metabolic process"/>
    <property type="evidence" value="ECO:0007669"/>
    <property type="project" value="TreeGrafter"/>
</dbReference>
<proteinExistence type="predicted"/>
<evidence type="ECO:0000313" key="10">
    <source>
        <dbReference type="Proteomes" id="UP000694402"/>
    </source>
</evidence>
<dbReference type="Pfam" id="PF00388">
    <property type="entry name" value="PI-PLC-X"/>
    <property type="match status" value="1"/>
</dbReference>
<dbReference type="InterPro" id="IPR001849">
    <property type="entry name" value="PH_domain"/>
</dbReference>
<feature type="region of interest" description="Disordered" evidence="5">
    <location>
        <begin position="624"/>
        <end position="654"/>
    </location>
</feature>
<dbReference type="FunFam" id="3.20.20.190:FF:000001">
    <property type="entry name" value="Phosphoinositide phospholipase C"/>
    <property type="match status" value="2"/>
</dbReference>
<protein>
    <recommendedName>
        <fullName evidence="11">Phosphoinositide phospholipase C</fullName>
    </recommendedName>
</protein>
<dbReference type="GO" id="GO:0048015">
    <property type="term" value="P:phosphatidylinositol-mediated signaling"/>
    <property type="evidence" value="ECO:0007669"/>
    <property type="project" value="TreeGrafter"/>
</dbReference>
<dbReference type="GO" id="GO:0007214">
    <property type="term" value="P:gamma-aminobutyric acid signaling pathway"/>
    <property type="evidence" value="ECO:0007669"/>
    <property type="project" value="TreeGrafter"/>
</dbReference>
<dbReference type="GeneTree" id="ENSGT00940000155660"/>
<dbReference type="PROSITE" id="PS50004">
    <property type="entry name" value="C2"/>
    <property type="match status" value="1"/>
</dbReference>
<dbReference type="FunFam" id="1.10.238.10:FF:000005">
    <property type="entry name" value="Phosphoinositide phospholipase C"/>
    <property type="match status" value="1"/>
</dbReference>
<reference evidence="9" key="1">
    <citation type="submission" date="2025-08" db="UniProtKB">
        <authorList>
            <consortium name="Ensembl"/>
        </authorList>
    </citation>
    <scope>IDENTIFICATION</scope>
</reference>
<feature type="compositionally biased region" description="Gly residues" evidence="5">
    <location>
        <begin position="627"/>
        <end position="644"/>
    </location>
</feature>
<evidence type="ECO:0000259" key="7">
    <source>
        <dbReference type="PROSITE" id="PS50004"/>
    </source>
</evidence>
<dbReference type="FunFam" id="2.60.40.150:FF:000017">
    <property type="entry name" value="Phosphoinositide phospholipase C"/>
    <property type="match status" value="1"/>
</dbReference>
<dbReference type="FunFam" id="2.30.29.30:FF:000025">
    <property type="entry name" value="Phosphoinositide phospholipase C"/>
    <property type="match status" value="1"/>
</dbReference>
<evidence type="ECO:0000259" key="8">
    <source>
        <dbReference type="PROSITE" id="PS50008"/>
    </source>
</evidence>
<dbReference type="InterPro" id="IPR000909">
    <property type="entry name" value="PLipase_C_PInositol-sp_X_dom"/>
</dbReference>
<dbReference type="SMART" id="SM00148">
    <property type="entry name" value="PLCXc"/>
    <property type="match status" value="1"/>
</dbReference>
<dbReference type="SMART" id="SM00239">
    <property type="entry name" value="C2"/>
    <property type="match status" value="1"/>
</dbReference>
<dbReference type="RefSeq" id="XP_042166077.1">
    <property type="nucleotide sequence ID" value="XM_042310143.1"/>
</dbReference>
<dbReference type="Pfam" id="PF09279">
    <property type="entry name" value="EF-hand_like"/>
    <property type="match status" value="1"/>
</dbReference>
<evidence type="ECO:0000256" key="1">
    <source>
        <dbReference type="ARBA" id="ARBA00004496"/>
    </source>
</evidence>
<evidence type="ECO:0008006" key="11">
    <source>
        <dbReference type="Google" id="ProtNLM"/>
    </source>
</evidence>
<dbReference type="InterPro" id="IPR001192">
    <property type="entry name" value="PI-PLC_fam"/>
</dbReference>
<dbReference type="InterPro" id="IPR001711">
    <property type="entry name" value="PLipase_C_Pinositol-sp_Y"/>
</dbReference>
<dbReference type="CDD" id="cd08597">
    <property type="entry name" value="PI-PLCc_PRIP_metazoa"/>
    <property type="match status" value="1"/>
</dbReference>
<dbReference type="GO" id="GO:0032228">
    <property type="term" value="P:regulation of synaptic transmission, GABAergic"/>
    <property type="evidence" value="ECO:0007669"/>
    <property type="project" value="TreeGrafter"/>
</dbReference>
<organism evidence="9 10">
    <name type="scientific">Oncorhynchus tshawytscha</name>
    <name type="common">Chinook salmon</name>
    <name type="synonym">Salmo tshawytscha</name>
    <dbReference type="NCBI Taxonomy" id="74940"/>
    <lineage>
        <taxon>Eukaryota</taxon>
        <taxon>Metazoa</taxon>
        <taxon>Chordata</taxon>
        <taxon>Craniata</taxon>
        <taxon>Vertebrata</taxon>
        <taxon>Euteleostomi</taxon>
        <taxon>Actinopterygii</taxon>
        <taxon>Neopterygii</taxon>
        <taxon>Teleostei</taxon>
        <taxon>Protacanthopterygii</taxon>
        <taxon>Salmoniformes</taxon>
        <taxon>Salmonidae</taxon>
        <taxon>Salmoninae</taxon>
        <taxon>Oncorhynchus</taxon>
    </lineage>
</organism>
<dbReference type="Proteomes" id="UP000694402">
    <property type="component" value="Unassembled WGS sequence"/>
</dbReference>
<keyword evidence="3" id="KW-0597">Phosphoprotein</keyword>
<feature type="domain" description="C2" evidence="7">
    <location>
        <begin position="781"/>
        <end position="910"/>
    </location>
</feature>
<name>A0A8C8MDN8_ONCTS</name>
<dbReference type="InterPro" id="IPR000008">
    <property type="entry name" value="C2_dom"/>
</dbReference>
<keyword evidence="2" id="KW-0963">Cytoplasm</keyword>
<feature type="domain" description="PI-PLC Y-box" evidence="8">
    <location>
        <begin position="665"/>
        <end position="781"/>
    </location>
</feature>
<dbReference type="GeneID" id="112236368"/>
<dbReference type="PROSITE" id="PS50007">
    <property type="entry name" value="PIPLC_X_DOMAIN"/>
    <property type="match status" value="1"/>
</dbReference>
<feature type="region of interest" description="Disordered" evidence="5">
    <location>
        <begin position="1146"/>
        <end position="1174"/>
    </location>
</feature>
<dbReference type="GO" id="GO:0051209">
    <property type="term" value="P:release of sequestered calcium ion into cytosol"/>
    <property type="evidence" value="ECO:0007669"/>
    <property type="project" value="TreeGrafter"/>
</dbReference>
<dbReference type="Pfam" id="PF00387">
    <property type="entry name" value="PI-PLC-Y"/>
    <property type="match status" value="1"/>
</dbReference>
<evidence type="ECO:0000256" key="3">
    <source>
        <dbReference type="ARBA" id="ARBA00022553"/>
    </source>
</evidence>
<dbReference type="CDD" id="cd13364">
    <property type="entry name" value="PH_PLC_eta"/>
    <property type="match status" value="1"/>
</dbReference>
<sequence length="1174" mass="129672">MKPSPGNGVSLETHREELLSNGGCGVSDTVTAVKPETGPGSPMTDKPGAGETTDAKGIPRRSSIIKDGSRAGRERKKTVSFSRSLSERKISSAADCISAMMEGTEFRKVRSNSRVYQRYYLLESGLQALRWEPSKKESDKACIAVPSIREVRTGRNTETFRTNGVYDQISEDCAFSIIYGETYEALDLVANSAEVANVWVTGLRYLILYGKHAIDMMASSEDSLRLAWLAETFSSMVVSDGQGGGEEVGISLGSAVGLIRSVNPGVRSEKVEHRFKELHRVKERMNGAGTSGVGTVAEAKVGASVVAVIGSGAGDEDRAPAVTEAEERDGGESGAGTGANADNRRGGIEDRVTKEEFIEVFHDLCTRPEIYFLLVQFSSNKEYLDTKDLMRFLEVEQGMAQVTEDTSLELIQSHEPSEEGRRQGCLSLDGFTRYLTSLECHLFDPEHSQVCQDMSQPLSHYYINSSHNTYLIEDQFKGPADITGYIRALKMGCRCVEVDVWDGPSDEPVVYTSHTLTSPVKFHCVLDVIGRFAFEASEFPLILCVENHCSPCQQRVMLQHLRRILGERLYTKPLREGEVYLPSPNALRGKILLKGQKLEEGCGGAEGDVTDEDEGAEMCQRMKAGNSGEGAGEGGQKGGGGGGTSSIKSLTPPTTPKRFQLLKELSDLVTLCKSVRFTDFQMSFSIQKPWELCSFNETLALRCASERPGDFVNYNKRFLSRVYPSAMRIDSSNMNPQDLWKCGCQIVALNYQTPGLMMDLNIAWFRQNGNCGYVLRPAIMRQEVSYFSADTRDSVPGVSPQLLHVKVISGQNLPRPRGSGAKGDVVDPYVYVEIHGIPADCAERRTRTVMQNGDNPIFDESFEFQINLPELAMVRFVVLDDEFIGDEFIGQYTIPLECLQPGYRHIPLQSLMGEDLPYAMLFVHVALTNRRGGGKPYKRGLSVRKARRGRDYAALRDLGIKEVDEVFKMAGPQLKEATDLRENMQNSVAVFRELCGVSAVANLMQCVLALGSRVVGADGDPLMLFELREQYPSMEPQGPLPDVLRRVVSTYETMIQASRAVMELSDGVYDRILQIQTTAMKFHETLHSIAVKEGLKDRKVTRAVESFSWNITILKGQADLLKRAMTEVQENMKQVHYAALTSNLSKGVTGEATRPRRSLDTIQERATAPARGSP</sequence>
<feature type="compositionally biased region" description="Basic and acidic residues" evidence="5">
    <location>
        <begin position="1153"/>
        <end position="1163"/>
    </location>
</feature>
<evidence type="ECO:0000256" key="4">
    <source>
        <dbReference type="ARBA" id="ARBA00023224"/>
    </source>
</evidence>
<dbReference type="PANTHER" id="PTHR10336:SF84">
    <property type="entry name" value="INACTIVE PHOSPHOLIPASE C-LIKE PROTEIN 2"/>
    <property type="match status" value="1"/>
</dbReference>
<dbReference type="AlphaFoldDB" id="A0A8C8MDN8"/>
<feature type="region of interest" description="Disordered" evidence="5">
    <location>
        <begin position="314"/>
        <end position="347"/>
    </location>
</feature>
<dbReference type="PROSITE" id="PS50008">
    <property type="entry name" value="PIPLC_Y_DOMAIN"/>
    <property type="match status" value="1"/>
</dbReference>
<dbReference type="InterPro" id="IPR015359">
    <property type="entry name" value="PLC_EF-hand-like"/>
</dbReference>
<dbReference type="PROSITE" id="PS50003">
    <property type="entry name" value="PH_DOMAIN"/>
    <property type="match status" value="1"/>
</dbReference>
<dbReference type="Pfam" id="PF00168">
    <property type="entry name" value="C2"/>
    <property type="match status" value="1"/>
</dbReference>
<keyword evidence="10" id="KW-1185">Reference proteome</keyword>
<dbReference type="KEGG" id="otw:112236368"/>
<dbReference type="GO" id="GO:0005737">
    <property type="term" value="C:cytoplasm"/>
    <property type="evidence" value="ECO:0007669"/>
    <property type="project" value="UniProtKB-SubCell"/>
</dbReference>
<evidence type="ECO:0000256" key="5">
    <source>
        <dbReference type="SAM" id="MobiDB-lite"/>
    </source>
</evidence>
<reference evidence="9" key="2">
    <citation type="submission" date="2025-09" db="UniProtKB">
        <authorList>
            <consortium name="Ensembl"/>
        </authorList>
    </citation>
    <scope>IDENTIFICATION</scope>
</reference>
<dbReference type="Ensembl" id="ENSOTST00005091630.2">
    <property type="protein sequence ID" value="ENSOTSP00005084381.2"/>
    <property type="gene ID" value="ENSOTSG00005039878.2"/>
</dbReference>
<dbReference type="SMART" id="SM00149">
    <property type="entry name" value="PLCYc"/>
    <property type="match status" value="1"/>
</dbReference>
<evidence type="ECO:0000313" key="9">
    <source>
        <dbReference type="Ensembl" id="ENSOTSP00005084381.2"/>
    </source>
</evidence>
<feature type="region of interest" description="Disordered" evidence="5">
    <location>
        <begin position="1"/>
        <end position="84"/>
    </location>
</feature>
<gene>
    <name evidence="9" type="primary">LOC112236368</name>
</gene>
<dbReference type="CDD" id="cd00275">
    <property type="entry name" value="C2_PLC_like"/>
    <property type="match status" value="1"/>
</dbReference>
<keyword evidence="4" id="KW-0807">Transducer</keyword>
<dbReference type="Pfam" id="PF16457">
    <property type="entry name" value="PH_12"/>
    <property type="match status" value="1"/>
</dbReference>
<dbReference type="PANTHER" id="PTHR10336">
    <property type="entry name" value="PHOSPHOINOSITIDE-SPECIFIC PHOSPHOLIPASE C FAMILY PROTEIN"/>
    <property type="match status" value="1"/>
</dbReference>
<evidence type="ECO:0000256" key="2">
    <source>
        <dbReference type="ARBA" id="ARBA00022490"/>
    </source>
</evidence>
<accession>A0A8C8MDN8</accession>
<dbReference type="GO" id="GO:0004435">
    <property type="term" value="F:phosphatidylinositol-4,5-bisphosphate phospholipase C activity"/>
    <property type="evidence" value="ECO:0007669"/>
    <property type="project" value="InterPro"/>
</dbReference>
<evidence type="ECO:0000259" key="6">
    <source>
        <dbReference type="PROSITE" id="PS50003"/>
    </source>
</evidence>
<comment type="subcellular location">
    <subcellularLocation>
        <location evidence="1">Cytoplasm</location>
    </subcellularLocation>
</comment>